<organism evidence="2 3">
    <name type="scientific">Thermomonas carbonis</name>
    <dbReference type="NCBI Taxonomy" id="1463158"/>
    <lineage>
        <taxon>Bacteria</taxon>
        <taxon>Pseudomonadati</taxon>
        <taxon>Pseudomonadota</taxon>
        <taxon>Gammaproteobacteria</taxon>
        <taxon>Lysobacterales</taxon>
        <taxon>Lysobacteraceae</taxon>
        <taxon>Thermomonas</taxon>
    </lineage>
</organism>
<accession>A0A7G9SR86</accession>
<keyword evidence="3" id="KW-1185">Reference proteome</keyword>
<sequence length="341" mass="35940">MSTVSLVPRGRNFVRGVIAHTMASANPESYAANRWGHSHAQTIAKAAVPAISAEAGGTPEAREFFGMAIEQSLLGRVPNLRRIGFNIPNLRQTTGARGYWVSEARPIPLSTAAMDRFTLLPLTVASIIVATKEAVMSMGEVQEAALQRDLLNAIAGAVDIAFIDPDNAGTPDQAPASITNGAFQFASSGNIRQDIRNLFDQYQGSMLTACIVMHPRVAVRIGVAASQLGDTKLTVRGGVLMGVPVVCSESVPFDSNGGTITIFDAAAVAYAARDFDLSMSEEATLQMSDSPTFGSGDFVSLFQTNSIAWRGTASANWEVNGAGNVVTMTGVSYGLDEVAYG</sequence>
<proteinExistence type="predicted"/>
<gene>
    <name evidence="2" type="ORF">H9L16_01605</name>
</gene>
<name>A0A7G9SR86_9GAMM</name>
<protein>
    <submittedName>
        <fullName evidence="2">Phage major capsid protein</fullName>
    </submittedName>
</protein>
<dbReference type="EMBL" id="CP060719">
    <property type="protein sequence ID" value="QNN70361.1"/>
    <property type="molecule type" value="Genomic_DNA"/>
</dbReference>
<dbReference type="InterPro" id="IPR054612">
    <property type="entry name" value="Phage_capsid-like_C"/>
</dbReference>
<reference evidence="2 3" key="1">
    <citation type="submission" date="2020-08" db="EMBL/GenBank/DDBJ databases">
        <title>Genome sequence of Thermomonas carbonis KCTC 42013T.</title>
        <authorList>
            <person name="Hyun D.-W."/>
            <person name="Bae J.-W."/>
        </authorList>
    </citation>
    <scope>NUCLEOTIDE SEQUENCE [LARGE SCALE GENOMIC DNA]</scope>
    <source>
        <strain evidence="2 3">KCTC 42013</strain>
    </source>
</reference>
<dbReference type="Proteomes" id="UP000515804">
    <property type="component" value="Chromosome"/>
</dbReference>
<evidence type="ECO:0000313" key="3">
    <source>
        <dbReference type="Proteomes" id="UP000515804"/>
    </source>
</evidence>
<feature type="domain" description="Phage capsid-like C-terminal" evidence="1">
    <location>
        <begin position="64"/>
        <end position="313"/>
    </location>
</feature>
<evidence type="ECO:0000313" key="2">
    <source>
        <dbReference type="EMBL" id="QNN70361.1"/>
    </source>
</evidence>
<dbReference type="RefSeq" id="WP_187552877.1">
    <property type="nucleotide sequence ID" value="NZ_BMZL01000001.1"/>
</dbReference>
<dbReference type="Pfam" id="PF05065">
    <property type="entry name" value="Phage_capsid"/>
    <property type="match status" value="1"/>
</dbReference>
<dbReference type="AlphaFoldDB" id="A0A7G9SR86"/>
<dbReference type="SUPFAM" id="SSF56563">
    <property type="entry name" value="Major capsid protein gp5"/>
    <property type="match status" value="1"/>
</dbReference>
<evidence type="ECO:0000259" key="1">
    <source>
        <dbReference type="Pfam" id="PF05065"/>
    </source>
</evidence>
<dbReference type="KEGG" id="tcn:H9L16_01605"/>